<dbReference type="InterPro" id="IPR055405">
    <property type="entry name" value="ARM_KNTC1_3rd"/>
</dbReference>
<evidence type="ECO:0000256" key="1">
    <source>
        <dbReference type="SAM" id="Phobius"/>
    </source>
</evidence>
<dbReference type="GO" id="GO:0005828">
    <property type="term" value="C:kinetochore microtubule"/>
    <property type="evidence" value="ECO:0007669"/>
    <property type="project" value="TreeGrafter"/>
</dbReference>
<accession>A0A3Q3WVL1</accession>
<dbReference type="PANTHER" id="PTHR15688">
    <property type="entry name" value="KINETOCHORE-ASSOCIATED PROTEIN 1"/>
    <property type="match status" value="1"/>
</dbReference>
<proteinExistence type="predicted"/>
<dbReference type="InterPro" id="IPR019527">
    <property type="entry name" value="RZZ-complex_KNTC1/ROD_C"/>
</dbReference>
<protein>
    <submittedName>
        <fullName evidence="7">Uncharacterized protein</fullName>
    </submittedName>
</protein>
<dbReference type="GO" id="GO:0007094">
    <property type="term" value="P:mitotic spindle assembly checkpoint signaling"/>
    <property type="evidence" value="ECO:0007669"/>
    <property type="project" value="TreeGrafter"/>
</dbReference>
<dbReference type="GO" id="GO:1990423">
    <property type="term" value="C:RZZ complex"/>
    <property type="evidence" value="ECO:0007669"/>
    <property type="project" value="TreeGrafter"/>
</dbReference>
<dbReference type="Pfam" id="PF24515">
    <property type="entry name" value="ARM_KNTC1_3rd"/>
    <property type="match status" value="1"/>
</dbReference>
<feature type="domain" description="KNTC1 third ARM-repeats" evidence="4">
    <location>
        <begin position="1178"/>
        <end position="1374"/>
    </location>
</feature>
<dbReference type="InterPro" id="IPR055404">
    <property type="entry name" value="ARM_KNTC1_2nd"/>
</dbReference>
<evidence type="ECO:0000313" key="7">
    <source>
        <dbReference type="Ensembl" id="ENSMMOP00000022503.1"/>
    </source>
</evidence>
<keyword evidence="8" id="KW-1185">Reference proteome</keyword>
<dbReference type="Pfam" id="PF10493">
    <property type="entry name" value="Rod_C"/>
    <property type="match status" value="1"/>
</dbReference>
<dbReference type="GO" id="GO:0000070">
    <property type="term" value="P:mitotic sister chromatid segregation"/>
    <property type="evidence" value="ECO:0007669"/>
    <property type="project" value="TreeGrafter"/>
</dbReference>
<dbReference type="OMA" id="FYELYLC"/>
<feature type="domain" description="RZZ complex subunit KNTC1/ROD C-terminal" evidence="2">
    <location>
        <begin position="1420"/>
        <end position="1816"/>
    </location>
</feature>
<keyword evidence="1" id="KW-1133">Transmembrane helix</keyword>
<feature type="domain" description="KNTC1 second ARM-repeats" evidence="5">
    <location>
        <begin position="718"/>
        <end position="806"/>
    </location>
</feature>
<dbReference type="Pfam" id="PF24506">
    <property type="entry name" value="KNTC1_N"/>
    <property type="match status" value="2"/>
</dbReference>
<dbReference type="Ensembl" id="ENSMMOT00000022874.1">
    <property type="protein sequence ID" value="ENSMMOP00000022503.1"/>
    <property type="gene ID" value="ENSMMOG00000017091.1"/>
</dbReference>
<dbReference type="PANTHER" id="PTHR15688:SF1">
    <property type="entry name" value="KINETOCHORE-ASSOCIATED PROTEIN 1"/>
    <property type="match status" value="1"/>
</dbReference>
<feature type="domain" description="KNTC1 N-terminal" evidence="3">
    <location>
        <begin position="24"/>
        <end position="218"/>
    </location>
</feature>
<dbReference type="Pfam" id="PF24516">
    <property type="entry name" value="ARM_KNTC1_2nd"/>
    <property type="match status" value="2"/>
</dbReference>
<dbReference type="GO" id="GO:1903394">
    <property type="term" value="P:protein localization to kinetochore involved in kinetochore assembly"/>
    <property type="evidence" value="ECO:0007669"/>
    <property type="project" value="TreeGrafter"/>
</dbReference>
<name>A0A3Q3WVL1_MOLML</name>
<feature type="transmembrane region" description="Helical" evidence="1">
    <location>
        <begin position="116"/>
        <end position="133"/>
    </location>
</feature>
<dbReference type="InterPro" id="IPR055402">
    <property type="entry name" value="KNTC1_N"/>
</dbReference>
<evidence type="ECO:0000313" key="8">
    <source>
        <dbReference type="Proteomes" id="UP000261620"/>
    </source>
</evidence>
<feature type="domain" description="KNTC1 first ARM-repeats" evidence="6">
    <location>
        <begin position="366"/>
        <end position="584"/>
    </location>
</feature>
<dbReference type="Proteomes" id="UP000261620">
    <property type="component" value="Unplaced"/>
</dbReference>
<reference evidence="7" key="2">
    <citation type="submission" date="2025-09" db="UniProtKB">
        <authorList>
            <consortium name="Ensembl"/>
        </authorList>
    </citation>
    <scope>IDENTIFICATION</scope>
</reference>
<keyword evidence="1" id="KW-0812">Transmembrane</keyword>
<dbReference type="InterPro" id="IPR052802">
    <property type="entry name" value="KNTC1"/>
</dbReference>
<dbReference type="GO" id="GO:0031267">
    <property type="term" value="F:small GTPase binding"/>
    <property type="evidence" value="ECO:0007669"/>
    <property type="project" value="TreeGrafter"/>
</dbReference>
<dbReference type="GO" id="GO:0005737">
    <property type="term" value="C:cytoplasm"/>
    <property type="evidence" value="ECO:0007669"/>
    <property type="project" value="TreeGrafter"/>
</dbReference>
<organism evidence="7 8">
    <name type="scientific">Mola mola</name>
    <name type="common">Ocean sunfish</name>
    <name type="synonym">Tetraodon mola</name>
    <dbReference type="NCBI Taxonomy" id="94237"/>
    <lineage>
        <taxon>Eukaryota</taxon>
        <taxon>Metazoa</taxon>
        <taxon>Chordata</taxon>
        <taxon>Craniata</taxon>
        <taxon>Vertebrata</taxon>
        <taxon>Euteleostomi</taxon>
        <taxon>Actinopterygii</taxon>
        <taxon>Neopterygii</taxon>
        <taxon>Teleostei</taxon>
        <taxon>Neoteleostei</taxon>
        <taxon>Acanthomorphata</taxon>
        <taxon>Eupercaria</taxon>
        <taxon>Tetraodontiformes</taxon>
        <taxon>Molidae</taxon>
        <taxon>Mola</taxon>
    </lineage>
</organism>
<evidence type="ECO:0000259" key="4">
    <source>
        <dbReference type="Pfam" id="PF24515"/>
    </source>
</evidence>
<dbReference type="STRING" id="94237.ENSMMOP00000022503"/>
<evidence type="ECO:0000259" key="6">
    <source>
        <dbReference type="Pfam" id="PF24520"/>
    </source>
</evidence>
<feature type="domain" description="KNTC1 second ARM-repeats" evidence="5">
    <location>
        <begin position="668"/>
        <end position="717"/>
    </location>
</feature>
<feature type="domain" description="KNTC1 N-terminal" evidence="3">
    <location>
        <begin position="221"/>
        <end position="357"/>
    </location>
</feature>
<reference evidence="7" key="1">
    <citation type="submission" date="2025-08" db="UniProtKB">
        <authorList>
            <consortium name="Ensembl"/>
        </authorList>
    </citation>
    <scope>IDENTIFICATION</scope>
</reference>
<dbReference type="Pfam" id="PF24520">
    <property type="entry name" value="ARM_KNTC1_1st"/>
    <property type="match status" value="1"/>
</dbReference>
<keyword evidence="1" id="KW-0472">Membrane</keyword>
<evidence type="ECO:0000259" key="5">
    <source>
        <dbReference type="Pfam" id="PF24516"/>
    </source>
</evidence>
<dbReference type="InterPro" id="IPR055403">
    <property type="entry name" value="ARM_KNTC1_1st"/>
</dbReference>
<evidence type="ECO:0000259" key="3">
    <source>
        <dbReference type="Pfam" id="PF24506"/>
    </source>
</evidence>
<sequence length="1896" mass="215937">MATWSDVELLTNEDTNTVRFGSVSREENGNGLYQVDTLVKISTANEADPRLSSISGSRWSTVVADKTVILFDQSYQTFHFSETDVDAIDVCLDGKFLVVCERNGNLHLIYVPQKRILLTMVLFCVVSYYNLLWCANMVCVCFATLAGTYHVFLIAKDGFFHITNLALAKIEMGINIHLRRLKILLQLFYFCSTREYHEEGCNTAVMFNLGHEIHLMIGVCVKKMVVVENLLYILDTEDTLSLWDLHFLVMIHCWPDLDIHDFELTTECGSASTVAQDKGSMKMIMLTKQDNAQVINLLQIRYLPSMTVCYSLDVSSVSCLVQTKINMDTIYLVEGICENLESRGEPISSVAVRCFTEALPENRLSRLLYKHMFEEAEKFAITFDLDLELVYKVKLDFVLEKLASASVGGYGHDVWSELVGEAQTNLMKITDEQYVVGYCLKAPWPTFETANKMLNHAATRYSSLQIQEALARLATFCSLHGPENFNGIAWIEFLNSNDNLGDILAHLREGDVKGAQLLWLRYEIAAEFDECKLEALLSAFSEDLPSQDLCPWLRNVFVPFVRRVIPSGQKILARWLEQRARNLDAWTVLSLDMDEVENLKSLVSNLHRLLDLHRKYNCRLSLSVFEKGSVRSVAFFMLDKVPAPELMAATVESSILPYVEEHKIHFNELLLHYIKDLLERCSSQTTTLFTEWEAKAVAVLECMTDTDVSFYKIISLTQPELLKESYRLMEIRKLLRSYGIRNFNFFNSTNIMTLIRYILKQDLPMSLDDSLTLAAAYKLPNSQIHYLYLIQLIAQGKECMHLLKKLPSSEAECVIEHLTSWARLQLMDKNHISDETGFMPSADDIPKSMECENNLIMFKAIANLQEDFDVFFTPSNYEDPNMRKQIQEHHITAYENTRGRHSCKRKPAVTTPVVANDPDGKTKTISTEAGLHRLGRQLQRTEQELWSDLALRALRVGKVDKALKILRELYEHHYNTSTGKVLFTAAKLLCQMLEADEPMVLPEDTDLPAIIHDLACQAITVCHSDLLLDCLELCKCTRIAMDVYHQCQLSDNYGFVTKAEKDPYSQWSFQDIFNEDCIVLDQVSVLPVMYEITNCLLPISQDTKLYPLDCSCLSHCSFEDGSNYVRPLLVPLSNMLQMLQECSQLELGLRVLVNSYGSCLQHVTSNIMDMKLSKTTALTLNAVFNWRVVDCDLAIGLCTLLSKAEVYKVLWKVIDNTWKNYDKILVGNMITNLFYFIEQKKFLSVIKDAEWGIKLGKLEISIQPVFRQQPEMKSSLIPDLVKNKRITPNIILQYCSTFGLDRDSVINKYITTLLLQEDEEGVSDLGAAQEEMQPLLSSLSVFYLKQSLSLGNLQNVSFIQLSPYNYERIEVVLKIIQATDENVAGFSVNQATGLLQHLKSYKRISPASDIENMYLLENGLLPNPLSNSRLPFHLLMQTKHYWKVICKLATVQLLLGKVSLDKLYMSTANHVFEKKMKPLLLEQRKKGQGHGYNKETFKVAKAMMMYIHCIQSPELAAATAHRITQELPPGYEKIQSLRFCLALGDAWLKDPNLEVKRTRGETFVSKLKLQFQRSATENTLIASQLNSPEHLKLTGLPARLIVALYEHSAVEQHFRNMGGQNYPDIHAVVKEIANINNMDLLKIRNMTLEKWICKTGPAVTKVCHSKCTLILINESQFLFIYYYSPLSASGPRLTFCHRTRALFCLVCLADMCKYFNMLFPCRYYLKCYIFIAQLEALNIPYTVRSFLSSPKEGLVKGLWKNHNHEPQAVCLVADLCLEYQVYDPQLWNSLLPKMLGLNMISHLQRVLEAVVAVPALCPFLLNLDLIGIANSFQQFSLPAFALGTLLLIPSTQRKSQQIQGFLSVCNPVAILEQVDELMDTGELATIPSQVRLFRGM</sequence>
<evidence type="ECO:0000259" key="2">
    <source>
        <dbReference type="Pfam" id="PF10493"/>
    </source>
</evidence>